<name>A0A176K4C3_9BACT</name>
<feature type="binding site" evidence="4">
    <location>
        <position position="109"/>
    </location>
    <ligand>
        <name>D-ribulose 5-phosphate</name>
        <dbReference type="ChEBI" id="CHEBI:58121"/>
    </ligand>
</feature>
<dbReference type="RefSeq" id="WP_068345610.1">
    <property type="nucleotide sequence ID" value="NZ_JFHK01000002.1"/>
</dbReference>
<comment type="caution">
    <text evidence="5">The sequence shown here is derived from an EMBL/GenBank/DDBJ whole genome shotgun (WGS) entry which is preliminary data.</text>
</comment>
<dbReference type="Pfam" id="PF02502">
    <property type="entry name" value="LacAB_rpiB"/>
    <property type="match status" value="1"/>
</dbReference>
<dbReference type="Proteomes" id="UP000077339">
    <property type="component" value="Unassembled WGS sequence"/>
</dbReference>
<dbReference type="PANTHER" id="PTHR30345">
    <property type="entry name" value="RIBOSE-5-PHOSPHATE ISOMERASE B"/>
    <property type="match status" value="1"/>
</dbReference>
<dbReference type="GO" id="GO:0009052">
    <property type="term" value="P:pentose-phosphate shunt, non-oxidative branch"/>
    <property type="evidence" value="ECO:0007669"/>
    <property type="project" value="TreeGrafter"/>
</dbReference>
<dbReference type="SUPFAM" id="SSF89623">
    <property type="entry name" value="Ribose/Galactose isomerase RpiB/AlsB"/>
    <property type="match status" value="1"/>
</dbReference>
<dbReference type="PATRIC" id="fig|1453497.3.peg.701"/>
<dbReference type="GO" id="GO:0019316">
    <property type="term" value="P:D-allose catabolic process"/>
    <property type="evidence" value="ECO:0007669"/>
    <property type="project" value="TreeGrafter"/>
</dbReference>
<dbReference type="GO" id="GO:0004751">
    <property type="term" value="F:ribose-5-phosphate isomerase activity"/>
    <property type="evidence" value="ECO:0007669"/>
    <property type="project" value="TreeGrafter"/>
</dbReference>
<dbReference type="PANTHER" id="PTHR30345:SF0">
    <property type="entry name" value="DNA DAMAGE-REPAIR_TOLERATION PROTEIN DRT102"/>
    <property type="match status" value="1"/>
</dbReference>
<protein>
    <submittedName>
        <fullName evidence="5">Ribose 5-phosphate isomerase</fullName>
    </submittedName>
</protein>
<dbReference type="InterPro" id="IPR003500">
    <property type="entry name" value="RpiB_LacA_LacB"/>
</dbReference>
<evidence type="ECO:0000256" key="4">
    <source>
        <dbReference type="PIRSR" id="PIRSR005384-2"/>
    </source>
</evidence>
<comment type="similarity">
    <text evidence="1">Belongs to the LacAB/RpiB family.</text>
</comment>
<feature type="binding site" evidence="4">
    <location>
        <begin position="66"/>
        <end position="70"/>
    </location>
    <ligand>
        <name>D-ribulose 5-phosphate</name>
        <dbReference type="ChEBI" id="CHEBI:58121"/>
    </ligand>
</feature>
<dbReference type="NCBIfam" id="TIGR01120">
    <property type="entry name" value="rpiB"/>
    <property type="match status" value="1"/>
</dbReference>
<feature type="binding site" evidence="4">
    <location>
        <position position="99"/>
    </location>
    <ligand>
        <name>D-ribulose 5-phosphate</name>
        <dbReference type="ChEBI" id="CHEBI:58121"/>
    </ligand>
</feature>
<dbReference type="STRING" id="1453497.AT15_03550"/>
<dbReference type="InterPro" id="IPR004785">
    <property type="entry name" value="RpiB"/>
</dbReference>
<dbReference type="NCBIfam" id="NF004051">
    <property type="entry name" value="PRK05571.1"/>
    <property type="match status" value="1"/>
</dbReference>
<organism evidence="5 6">
    <name type="scientific">Kosmotoga arenicorallina S304</name>
    <dbReference type="NCBI Taxonomy" id="1453497"/>
    <lineage>
        <taxon>Bacteria</taxon>
        <taxon>Thermotogati</taxon>
        <taxon>Thermotogota</taxon>
        <taxon>Thermotogae</taxon>
        <taxon>Kosmotogales</taxon>
        <taxon>Kosmotogaceae</taxon>
        <taxon>Kosmotoga</taxon>
    </lineage>
</organism>
<feature type="active site" description="Proton acceptor" evidence="3">
    <location>
        <position position="65"/>
    </location>
</feature>
<dbReference type="NCBIfam" id="TIGR00689">
    <property type="entry name" value="rpiB_lacA_lacB"/>
    <property type="match status" value="1"/>
</dbReference>
<dbReference type="Gene3D" id="3.40.1400.10">
    <property type="entry name" value="Sugar-phosphate isomerase, RpiB/LacA/LacB"/>
    <property type="match status" value="1"/>
</dbReference>
<dbReference type="AlphaFoldDB" id="A0A176K4C3"/>
<sequence>MKIAIASDHAGYFLKQDLIPYLKELGHDVKDLGTDSENSVDYPDFAKKLAEEIKTGTQDRGILICGTGIGMSIAANRYKGVRAALCLIPEMAELSRKHNDANVLVLAGRLMGVELARWVVKKFLDTDFEGGRHARRVLKIEEDPMKQGGKHR</sequence>
<reference evidence="5 6" key="1">
    <citation type="submission" date="2014-02" db="EMBL/GenBank/DDBJ databases">
        <title>Kosmotoga genome sequencing.</title>
        <authorList>
            <person name="Pollo S.M."/>
            <person name="Charchuk R."/>
            <person name="Nesbo C.L."/>
        </authorList>
    </citation>
    <scope>NUCLEOTIDE SEQUENCE [LARGE SCALE GENOMIC DNA]</scope>
    <source>
        <strain evidence="5 6">S304</strain>
    </source>
</reference>
<feature type="binding site" evidence="4">
    <location>
        <position position="132"/>
    </location>
    <ligand>
        <name>D-ribulose 5-phosphate</name>
        <dbReference type="ChEBI" id="CHEBI:58121"/>
    </ligand>
</feature>
<evidence type="ECO:0000256" key="3">
    <source>
        <dbReference type="PIRSR" id="PIRSR005384-1"/>
    </source>
</evidence>
<feature type="binding site" evidence="4">
    <location>
        <position position="136"/>
    </location>
    <ligand>
        <name>D-ribulose 5-phosphate</name>
        <dbReference type="ChEBI" id="CHEBI:58121"/>
    </ligand>
</feature>
<feature type="binding site" evidence="4">
    <location>
        <begin position="8"/>
        <end position="9"/>
    </location>
    <ligand>
        <name>D-ribulose 5-phosphate</name>
        <dbReference type="ChEBI" id="CHEBI:58121"/>
    </ligand>
</feature>
<dbReference type="InterPro" id="IPR036569">
    <property type="entry name" value="RpiB_LacA_LacB_sf"/>
</dbReference>
<proteinExistence type="inferred from homology"/>
<keyword evidence="2 5" id="KW-0413">Isomerase</keyword>
<dbReference type="EMBL" id="JFHK01000002">
    <property type="protein sequence ID" value="OAA31912.1"/>
    <property type="molecule type" value="Genomic_DNA"/>
</dbReference>
<accession>A0A176K4C3</accession>
<evidence type="ECO:0000256" key="2">
    <source>
        <dbReference type="ARBA" id="ARBA00023235"/>
    </source>
</evidence>
<keyword evidence="6" id="KW-1185">Reference proteome</keyword>
<feature type="active site" description="Proton donor" evidence="3">
    <location>
        <position position="98"/>
    </location>
</feature>
<evidence type="ECO:0000313" key="5">
    <source>
        <dbReference type="EMBL" id="OAA31912.1"/>
    </source>
</evidence>
<gene>
    <name evidence="5" type="ORF">AT15_03550</name>
</gene>
<dbReference type="PIRSF" id="PIRSF005384">
    <property type="entry name" value="RpiB_LacA_B"/>
    <property type="match status" value="1"/>
</dbReference>
<evidence type="ECO:0000313" key="6">
    <source>
        <dbReference type="Proteomes" id="UP000077339"/>
    </source>
</evidence>
<dbReference type="OrthoDB" id="1778624at2"/>
<evidence type="ECO:0000256" key="1">
    <source>
        <dbReference type="ARBA" id="ARBA00008754"/>
    </source>
</evidence>